<dbReference type="InterPro" id="IPR019734">
    <property type="entry name" value="TPR_rpt"/>
</dbReference>
<sequence>MTFVSRLTMAAALALAVPAALSTPAVAQALSPSVGKPLQEASSLAKAGNLAAATARVNAARSAASTATERRKVAEMAAFVHTKGGRWAAAAQELEGIGAPASQLAPLYYRAGQLDKAITLGKKTGGVQGQTIVAQSYFRQGNFKGAADVYQSLIKQHGAREGWLQSLANAQFKMDDKKGYLATTERLIKIDPSPARWRALLIDMKNGQMPREAKLALFELMEQTGNITKPEDYQEYAKLAIVANQPAIAKRTLESGMKAGTIPASDAMNARLLEAATKRASAASAGVSKLPKDGAGQLQAGHVAFGAGDYAKAAALYGAAAKAGGASADQAKILAGISQLRAGNRSAASTTFKSIPEKSGYSGVAGLWALYTSTSAA</sequence>
<protein>
    <recommendedName>
        <fullName evidence="6">Tetratricopeptide repeat protein</fullName>
    </recommendedName>
</protein>
<dbReference type="KEGG" id="smic:SmB9_03290"/>
<gene>
    <name evidence="3" type="ORF">DFR51_2129</name>
    <name evidence="2" type="ORF">SmB9_03290</name>
</gene>
<accession>A0AAD1D3Z8</accession>
<evidence type="ECO:0000313" key="4">
    <source>
        <dbReference type="Proteomes" id="UP000275727"/>
    </source>
</evidence>
<dbReference type="Gene3D" id="1.25.40.10">
    <property type="entry name" value="Tetratricopeptide repeat domain"/>
    <property type="match status" value="1"/>
</dbReference>
<dbReference type="Pfam" id="PF13174">
    <property type="entry name" value="TPR_6"/>
    <property type="match status" value="1"/>
</dbReference>
<evidence type="ECO:0000313" key="2">
    <source>
        <dbReference type="EMBL" id="BBE32671.1"/>
    </source>
</evidence>
<dbReference type="AlphaFoldDB" id="A0AAD1D3Z8"/>
<proteinExistence type="predicted"/>
<feature type="signal peptide" evidence="1">
    <location>
        <begin position="1"/>
        <end position="27"/>
    </location>
</feature>
<feature type="chain" id="PRO_5042065879" description="Tetratricopeptide repeat protein" evidence="1">
    <location>
        <begin position="28"/>
        <end position="377"/>
    </location>
</feature>
<dbReference type="Proteomes" id="UP000276029">
    <property type="component" value="Unassembled WGS sequence"/>
</dbReference>
<evidence type="ECO:0000313" key="3">
    <source>
        <dbReference type="EMBL" id="RKS88916.1"/>
    </source>
</evidence>
<evidence type="ECO:0000313" key="5">
    <source>
        <dbReference type="Proteomes" id="UP000276029"/>
    </source>
</evidence>
<dbReference type="EMBL" id="AP018711">
    <property type="protein sequence ID" value="BBE32671.1"/>
    <property type="molecule type" value="Genomic_DNA"/>
</dbReference>
<dbReference type="SUPFAM" id="SSF48452">
    <property type="entry name" value="TPR-like"/>
    <property type="match status" value="1"/>
</dbReference>
<keyword evidence="1" id="KW-0732">Signal</keyword>
<reference evidence="2 4" key="1">
    <citation type="submission" date="2018-06" db="EMBL/GenBank/DDBJ databases">
        <title>Complete Genome Sequence of the Microcystin-Degrading Bacterium Sphingosinicella microcystinivorans Strain B-9.</title>
        <authorList>
            <person name="Jin H."/>
            <person name="Nishizawa T."/>
            <person name="Guo Y."/>
            <person name="Nishizawa A."/>
            <person name="Park H."/>
            <person name="Kato H."/>
            <person name="Tsuji K."/>
            <person name="Harada K."/>
        </authorList>
    </citation>
    <scope>NUCLEOTIDE SEQUENCE [LARGE SCALE GENOMIC DNA]</scope>
    <source>
        <strain evidence="2 4">B9</strain>
    </source>
</reference>
<reference evidence="3 5" key="2">
    <citation type="submission" date="2018-10" db="EMBL/GenBank/DDBJ databases">
        <title>Genomic Encyclopedia of Type Strains, Phase IV (KMG-IV): sequencing the most valuable type-strain genomes for metagenomic binning, comparative biology and taxonomic classification.</title>
        <authorList>
            <person name="Goeker M."/>
        </authorList>
    </citation>
    <scope>NUCLEOTIDE SEQUENCE [LARGE SCALE GENOMIC DNA]</scope>
    <source>
        <strain evidence="3 5">DSM 19791</strain>
    </source>
</reference>
<organism evidence="2 4">
    <name type="scientific">Sphingosinicella microcystinivorans</name>
    <dbReference type="NCBI Taxonomy" id="335406"/>
    <lineage>
        <taxon>Bacteria</taxon>
        <taxon>Pseudomonadati</taxon>
        <taxon>Pseudomonadota</taxon>
        <taxon>Alphaproteobacteria</taxon>
        <taxon>Sphingomonadales</taxon>
        <taxon>Sphingosinicellaceae</taxon>
        <taxon>Sphingosinicella</taxon>
    </lineage>
</organism>
<dbReference type="InterPro" id="IPR011990">
    <property type="entry name" value="TPR-like_helical_dom_sf"/>
</dbReference>
<dbReference type="EMBL" id="RBWX01000008">
    <property type="protein sequence ID" value="RKS88916.1"/>
    <property type="molecule type" value="Genomic_DNA"/>
</dbReference>
<dbReference type="RefSeq" id="WP_126494469.1">
    <property type="nucleotide sequence ID" value="NZ_AP018711.1"/>
</dbReference>
<dbReference type="Proteomes" id="UP000275727">
    <property type="component" value="Chromosome"/>
</dbReference>
<name>A0AAD1D3Z8_SPHMI</name>
<evidence type="ECO:0008006" key="6">
    <source>
        <dbReference type="Google" id="ProtNLM"/>
    </source>
</evidence>
<evidence type="ECO:0000256" key="1">
    <source>
        <dbReference type="SAM" id="SignalP"/>
    </source>
</evidence>
<keyword evidence="5" id="KW-1185">Reference proteome</keyword>